<gene>
    <name evidence="13" type="ORF">AB5J49_14505</name>
</gene>
<dbReference type="InterPro" id="IPR001227">
    <property type="entry name" value="Ac_transferase_dom_sf"/>
</dbReference>
<protein>
    <recommendedName>
        <fullName evidence="4">Malonyl CoA-acyl carrier protein transacylase</fullName>
        <ecNumber evidence="3">2.3.1.39</ecNumber>
    </recommendedName>
</protein>
<evidence type="ECO:0000256" key="4">
    <source>
        <dbReference type="ARBA" id="ARBA00018953"/>
    </source>
</evidence>
<dbReference type="InterPro" id="IPR014043">
    <property type="entry name" value="Acyl_transferase_dom"/>
</dbReference>
<dbReference type="PANTHER" id="PTHR42681:SF1">
    <property type="entry name" value="MALONYL-COA-ACYL CARRIER PROTEIN TRANSACYLASE, MITOCHONDRIAL"/>
    <property type="match status" value="1"/>
</dbReference>
<evidence type="ECO:0000256" key="11">
    <source>
        <dbReference type="ARBA" id="ARBA00048462"/>
    </source>
</evidence>
<evidence type="ECO:0000256" key="8">
    <source>
        <dbReference type="ARBA" id="ARBA00023098"/>
    </source>
</evidence>
<keyword evidence="5" id="KW-0444">Lipid biosynthesis</keyword>
<dbReference type="RefSeq" id="WP_369169051.1">
    <property type="nucleotide sequence ID" value="NZ_CP163439.1"/>
</dbReference>
<dbReference type="SUPFAM" id="SSF52151">
    <property type="entry name" value="FabD/lysophospholipase-like"/>
    <property type="match status" value="1"/>
</dbReference>
<name>A0AB39PW26_9ACTN</name>
<dbReference type="InterPro" id="IPR050858">
    <property type="entry name" value="Mal-CoA-ACP_Trans/PKS_FabD"/>
</dbReference>
<sequence>MLVLVAPGQGAQTPGFLTPWLELPGVRGALEAWSDAVQIDLVRYGTEGDAEEIRDTAVAQPLLVAAGLASAYMLFDDPADLPRKVGAIAGHSVGELTAAGLAGVLSDEETVRLVRTRGLGMAEAAAITETGMSALLGGDPEVSVAHLEKLGLTPANINGAGQIVAAGTLEQLAALNEDKPEGVRKVVPLKVAGAFHTHHMGPAVDKLAEAAKGLVPGDPKLTYVSNKDGRAVATGAEVLERLVGQVANPVRWDLCMETFKELGVTALIEVCPGGTLTGLAKRALPGVKTLALKTPDDLDAARELIAETTTPAADAAGA</sequence>
<dbReference type="InterPro" id="IPR016036">
    <property type="entry name" value="Malonyl_transacylase_ACP-bd"/>
</dbReference>
<keyword evidence="8" id="KW-0443">Lipid metabolism</keyword>
<comment type="similarity">
    <text evidence="2">Belongs to the FabD family.</text>
</comment>
<dbReference type="FunFam" id="3.30.70.250:FF:000002">
    <property type="entry name" value="Malonyl CoA-ACP transacylase"/>
    <property type="match status" value="1"/>
</dbReference>
<evidence type="ECO:0000256" key="10">
    <source>
        <dbReference type="ARBA" id="ARBA00023315"/>
    </source>
</evidence>
<dbReference type="EMBL" id="CP163439">
    <property type="protein sequence ID" value="XDQ34457.1"/>
    <property type="molecule type" value="Genomic_DNA"/>
</dbReference>
<proteinExistence type="inferred from homology"/>
<dbReference type="EC" id="2.3.1.39" evidence="3"/>
<reference evidence="13" key="1">
    <citation type="submission" date="2024-07" db="EMBL/GenBank/DDBJ databases">
        <authorList>
            <person name="Yu S.T."/>
        </authorList>
    </citation>
    <scope>NUCLEOTIDE SEQUENCE</scope>
    <source>
        <strain evidence="13">R28</strain>
    </source>
</reference>
<keyword evidence="9" id="KW-0275">Fatty acid biosynthesis</keyword>
<dbReference type="GO" id="GO:0006633">
    <property type="term" value="P:fatty acid biosynthetic process"/>
    <property type="evidence" value="ECO:0007669"/>
    <property type="project" value="UniProtKB-KW"/>
</dbReference>
<feature type="domain" description="Malonyl-CoA:ACP transacylase (MAT)" evidence="12">
    <location>
        <begin position="5"/>
        <end position="317"/>
    </location>
</feature>
<keyword evidence="7" id="KW-0276">Fatty acid metabolism</keyword>
<evidence type="ECO:0000256" key="3">
    <source>
        <dbReference type="ARBA" id="ARBA00013258"/>
    </source>
</evidence>
<dbReference type="SMART" id="SM00827">
    <property type="entry name" value="PKS_AT"/>
    <property type="match status" value="1"/>
</dbReference>
<evidence type="ECO:0000256" key="1">
    <source>
        <dbReference type="ARBA" id="ARBA00005194"/>
    </source>
</evidence>
<evidence type="ECO:0000256" key="2">
    <source>
        <dbReference type="ARBA" id="ARBA00008217"/>
    </source>
</evidence>
<evidence type="ECO:0000259" key="12">
    <source>
        <dbReference type="SMART" id="SM00827"/>
    </source>
</evidence>
<dbReference type="Gene3D" id="3.40.366.10">
    <property type="entry name" value="Malonyl-Coenzyme A Acyl Carrier Protein, domain 2"/>
    <property type="match status" value="1"/>
</dbReference>
<dbReference type="InterPro" id="IPR016035">
    <property type="entry name" value="Acyl_Trfase/lysoPLipase"/>
</dbReference>
<evidence type="ECO:0000256" key="7">
    <source>
        <dbReference type="ARBA" id="ARBA00022832"/>
    </source>
</evidence>
<dbReference type="PANTHER" id="PTHR42681">
    <property type="entry name" value="MALONYL-COA-ACYL CARRIER PROTEIN TRANSACYLASE, MITOCHONDRIAL"/>
    <property type="match status" value="1"/>
</dbReference>
<keyword evidence="6 13" id="KW-0808">Transferase</keyword>
<evidence type="ECO:0000256" key="5">
    <source>
        <dbReference type="ARBA" id="ARBA00022516"/>
    </source>
</evidence>
<evidence type="ECO:0000313" key="13">
    <source>
        <dbReference type="EMBL" id="XDQ34457.1"/>
    </source>
</evidence>
<evidence type="ECO:0000256" key="9">
    <source>
        <dbReference type="ARBA" id="ARBA00023160"/>
    </source>
</evidence>
<keyword evidence="10 13" id="KW-0012">Acyltransferase</keyword>
<comment type="catalytic activity">
    <reaction evidence="11">
        <text>holo-[ACP] + malonyl-CoA = malonyl-[ACP] + CoA</text>
        <dbReference type="Rhea" id="RHEA:41792"/>
        <dbReference type="Rhea" id="RHEA-COMP:9623"/>
        <dbReference type="Rhea" id="RHEA-COMP:9685"/>
        <dbReference type="ChEBI" id="CHEBI:57287"/>
        <dbReference type="ChEBI" id="CHEBI:57384"/>
        <dbReference type="ChEBI" id="CHEBI:64479"/>
        <dbReference type="ChEBI" id="CHEBI:78449"/>
        <dbReference type="EC" id="2.3.1.39"/>
    </reaction>
</comment>
<organism evidence="13">
    <name type="scientific">Streptomyces sp. R28</name>
    <dbReference type="NCBI Taxonomy" id="3238628"/>
    <lineage>
        <taxon>Bacteria</taxon>
        <taxon>Bacillati</taxon>
        <taxon>Actinomycetota</taxon>
        <taxon>Actinomycetes</taxon>
        <taxon>Kitasatosporales</taxon>
        <taxon>Streptomycetaceae</taxon>
        <taxon>Streptomyces</taxon>
    </lineage>
</organism>
<dbReference type="AlphaFoldDB" id="A0AB39PW26"/>
<comment type="pathway">
    <text evidence="1">Lipid metabolism; fatty acid biosynthesis.</text>
</comment>
<dbReference type="GO" id="GO:0005829">
    <property type="term" value="C:cytosol"/>
    <property type="evidence" value="ECO:0007669"/>
    <property type="project" value="TreeGrafter"/>
</dbReference>
<dbReference type="SUPFAM" id="SSF55048">
    <property type="entry name" value="Probable ACP-binding domain of malonyl-CoA ACP transacylase"/>
    <property type="match status" value="1"/>
</dbReference>
<dbReference type="GO" id="GO:0004314">
    <property type="term" value="F:[acyl-carrier-protein] S-malonyltransferase activity"/>
    <property type="evidence" value="ECO:0007669"/>
    <property type="project" value="UniProtKB-EC"/>
</dbReference>
<accession>A0AB39PW26</accession>
<evidence type="ECO:0000256" key="6">
    <source>
        <dbReference type="ARBA" id="ARBA00022679"/>
    </source>
</evidence>
<dbReference type="Gene3D" id="3.30.70.250">
    <property type="entry name" value="Malonyl-CoA ACP transacylase, ACP-binding"/>
    <property type="match status" value="1"/>
</dbReference>
<dbReference type="Pfam" id="PF00698">
    <property type="entry name" value="Acyl_transf_1"/>
    <property type="match status" value="1"/>
</dbReference>